<dbReference type="Gene3D" id="3.40.50.300">
    <property type="entry name" value="P-loop containing nucleotide triphosphate hydrolases"/>
    <property type="match status" value="1"/>
</dbReference>
<protein>
    <submittedName>
        <fullName evidence="2">Uncharacterized protein</fullName>
    </submittedName>
</protein>
<evidence type="ECO:0000313" key="2">
    <source>
        <dbReference type="EMBL" id="MFC3832367.1"/>
    </source>
</evidence>
<name>A0ABV7Z4N7_9DEIO</name>
<evidence type="ECO:0000256" key="1">
    <source>
        <dbReference type="SAM" id="MobiDB-lite"/>
    </source>
</evidence>
<proteinExistence type="predicted"/>
<feature type="compositionally biased region" description="Polar residues" evidence="1">
    <location>
        <begin position="523"/>
        <end position="535"/>
    </location>
</feature>
<dbReference type="InterPro" id="IPR050445">
    <property type="entry name" value="Bact_polysacc_biosynth/exp"/>
</dbReference>
<reference evidence="3" key="1">
    <citation type="journal article" date="2019" name="Int. J. Syst. Evol. Microbiol.">
        <title>The Global Catalogue of Microorganisms (GCM) 10K type strain sequencing project: providing services to taxonomists for standard genome sequencing and annotation.</title>
        <authorList>
            <consortium name="The Broad Institute Genomics Platform"/>
            <consortium name="The Broad Institute Genome Sequencing Center for Infectious Disease"/>
            <person name="Wu L."/>
            <person name="Ma J."/>
        </authorList>
    </citation>
    <scope>NUCLEOTIDE SEQUENCE [LARGE SCALE GENOMIC DNA]</scope>
    <source>
        <strain evidence="3">CCTCC AB 2017081</strain>
    </source>
</reference>
<dbReference type="PANTHER" id="PTHR32309:SF31">
    <property type="entry name" value="CAPSULAR EXOPOLYSACCHARIDE FAMILY"/>
    <property type="match status" value="1"/>
</dbReference>
<dbReference type="SUPFAM" id="SSF52540">
    <property type="entry name" value="P-loop containing nucleoside triphosphate hydrolases"/>
    <property type="match status" value="1"/>
</dbReference>
<dbReference type="RefSeq" id="WP_322474224.1">
    <property type="nucleotide sequence ID" value="NZ_JBHRZG010000006.1"/>
</dbReference>
<comment type="caution">
    <text evidence="2">The sequence shown here is derived from an EMBL/GenBank/DDBJ whole genome shotgun (WGS) entry which is preliminary data.</text>
</comment>
<dbReference type="InterPro" id="IPR027417">
    <property type="entry name" value="P-loop_NTPase"/>
</dbReference>
<accession>A0ABV7Z4N7</accession>
<feature type="region of interest" description="Disordered" evidence="1">
    <location>
        <begin position="514"/>
        <end position="535"/>
    </location>
</feature>
<organism evidence="2 3">
    <name type="scientific">Deinococcus rufus</name>
    <dbReference type="NCBI Taxonomy" id="2136097"/>
    <lineage>
        <taxon>Bacteria</taxon>
        <taxon>Thermotogati</taxon>
        <taxon>Deinococcota</taxon>
        <taxon>Deinococci</taxon>
        <taxon>Deinococcales</taxon>
        <taxon>Deinococcaceae</taxon>
        <taxon>Deinococcus</taxon>
    </lineage>
</organism>
<keyword evidence="3" id="KW-1185">Reference proteome</keyword>
<evidence type="ECO:0000313" key="3">
    <source>
        <dbReference type="Proteomes" id="UP001595803"/>
    </source>
</evidence>
<dbReference type="EMBL" id="JBHRZG010000006">
    <property type="protein sequence ID" value="MFC3832367.1"/>
    <property type="molecule type" value="Genomic_DNA"/>
</dbReference>
<dbReference type="Proteomes" id="UP001595803">
    <property type="component" value="Unassembled WGS sequence"/>
</dbReference>
<sequence length="535" mass="56091">MHSPRPPHPTDWSAASLWHALRTDAPLILGTATVAALLTWGTLALRAPEYTATSSLMSAPSGSSDPVFTTAPPLPPGAVERALHSEALVQDLVTRMQGSGLDTDTVTRLATTLRSELGTQDFEVLTVTSQINDQQGGTYVVAARAAAPREAKVLADAAADALLAWDRQRAVEGVTRLQRSLRSYLATLDSRIAATTDAGRRTALLQAQQIAADRLAQLEQVQDAATGTLYPLAAAVEPTRSGTGSPLGPALAVLVALTALGTAVVARLGSPRRPRPQRATQVPGVQELGWLPTLRSTALDDPDTRRRNAVALLRGNVLAQLEPGVKRVVVSGAQDSTDASLVAAQLARSVAAAGQRVLLVDAHAGAPQQRLWVAPTAHWQLLPGAAPQARAATTLASALTFPEGAQAQTVAPGVDVLGGPDPQVLDLNRVEGLDTLLSRWSEEYDLMIVDAPTLDTPDAALALCAGRRSLLVVREDTADRAGQLGALRATLPTAHRILLGVVWSGVAQGWGAMSRRERRSTGRGPTSHTQDSGAL</sequence>
<dbReference type="PANTHER" id="PTHR32309">
    <property type="entry name" value="TYROSINE-PROTEIN KINASE"/>
    <property type="match status" value="1"/>
</dbReference>
<gene>
    <name evidence="2" type="ORF">ACFOSB_05810</name>
</gene>